<protein>
    <submittedName>
        <fullName evidence="2">Uncharacterized protein</fullName>
    </submittedName>
</protein>
<evidence type="ECO:0000313" key="3">
    <source>
        <dbReference type="Proteomes" id="UP000593576"/>
    </source>
</evidence>
<feature type="region of interest" description="Disordered" evidence="1">
    <location>
        <begin position="70"/>
        <end position="127"/>
    </location>
</feature>
<feature type="region of interest" description="Disordered" evidence="1">
    <location>
        <begin position="1"/>
        <end position="25"/>
    </location>
</feature>
<evidence type="ECO:0000256" key="1">
    <source>
        <dbReference type="SAM" id="MobiDB-lite"/>
    </source>
</evidence>
<dbReference type="Proteomes" id="UP000593576">
    <property type="component" value="Unassembled WGS sequence"/>
</dbReference>
<keyword evidence="3" id="KW-1185">Reference proteome</keyword>
<comment type="caution">
    <text evidence="2">The sequence shown here is derived from an EMBL/GenBank/DDBJ whole genome shotgun (WGS) entry which is preliminary data.</text>
</comment>
<proteinExistence type="predicted"/>
<feature type="compositionally biased region" description="Low complexity" evidence="1">
    <location>
        <begin position="116"/>
        <end position="127"/>
    </location>
</feature>
<gene>
    <name evidence="2" type="ORF">Goshw_014853</name>
</gene>
<dbReference type="EMBL" id="JABFAF010274995">
    <property type="protein sequence ID" value="MBA0879341.1"/>
    <property type="molecule type" value="Genomic_DNA"/>
</dbReference>
<accession>A0A7J9N7P1</accession>
<sequence length="127" mass="13652">MQSPGPTRAPTHSPDPAVQPMIPMQPPFQMMPGAFPSSFMYPNPYMYSFSSPMAGWSQWPSSAPFPVTPSAPSMYRPAAHEGSQEGPSGSSSFYQSPPPYGFQTPSPLVMQTPPHSLLFQGGSSSQL</sequence>
<name>A0A7J9N7P1_GOSSC</name>
<evidence type="ECO:0000313" key="2">
    <source>
        <dbReference type="EMBL" id="MBA0879341.1"/>
    </source>
</evidence>
<dbReference type="OrthoDB" id="1001471at2759"/>
<organism evidence="2 3">
    <name type="scientific">Gossypium schwendimanii</name>
    <name type="common">Cotton</name>
    <dbReference type="NCBI Taxonomy" id="34291"/>
    <lineage>
        <taxon>Eukaryota</taxon>
        <taxon>Viridiplantae</taxon>
        <taxon>Streptophyta</taxon>
        <taxon>Embryophyta</taxon>
        <taxon>Tracheophyta</taxon>
        <taxon>Spermatophyta</taxon>
        <taxon>Magnoliopsida</taxon>
        <taxon>eudicotyledons</taxon>
        <taxon>Gunneridae</taxon>
        <taxon>Pentapetalae</taxon>
        <taxon>rosids</taxon>
        <taxon>malvids</taxon>
        <taxon>Malvales</taxon>
        <taxon>Malvaceae</taxon>
        <taxon>Malvoideae</taxon>
        <taxon>Gossypium</taxon>
    </lineage>
</organism>
<dbReference type="AlphaFoldDB" id="A0A7J9N7P1"/>
<reference evidence="2 3" key="1">
    <citation type="journal article" date="2019" name="Genome Biol. Evol.">
        <title>Insights into the evolution of the New World diploid cottons (Gossypium, subgenus Houzingenia) based on genome sequencing.</title>
        <authorList>
            <person name="Grover C.E."/>
            <person name="Arick M.A. 2nd"/>
            <person name="Thrash A."/>
            <person name="Conover J.L."/>
            <person name="Sanders W.S."/>
            <person name="Peterson D.G."/>
            <person name="Frelichowski J.E."/>
            <person name="Scheffler J.A."/>
            <person name="Scheffler B.E."/>
            <person name="Wendel J.F."/>
        </authorList>
    </citation>
    <scope>NUCLEOTIDE SEQUENCE [LARGE SCALE GENOMIC DNA]</scope>
    <source>
        <strain evidence="2">1</strain>
        <tissue evidence="2">Leaf</tissue>
    </source>
</reference>